<dbReference type="InterPro" id="IPR055170">
    <property type="entry name" value="GFO_IDH_MocA-like_dom"/>
</dbReference>
<reference evidence="3 4" key="1">
    <citation type="submission" date="2020-10" db="EMBL/GenBank/DDBJ databases">
        <title>Blautia liquoris sp.nov., isolated from the mud in a fermentation cellar used for the production of Chinese strong-flavoured liquor.</title>
        <authorList>
            <person name="Lu L."/>
        </authorList>
    </citation>
    <scope>NUCLEOTIDE SEQUENCE [LARGE SCALE GENOMIC DNA]</scope>
    <source>
        <strain evidence="3 4">LZLJ-3</strain>
    </source>
</reference>
<dbReference type="PANTHER" id="PTHR43249">
    <property type="entry name" value="UDP-N-ACETYL-2-AMINO-2-DEOXY-D-GLUCURONATE OXIDASE"/>
    <property type="match status" value="1"/>
</dbReference>
<dbReference type="GO" id="GO:0000166">
    <property type="term" value="F:nucleotide binding"/>
    <property type="evidence" value="ECO:0007669"/>
    <property type="project" value="InterPro"/>
</dbReference>
<dbReference type="Pfam" id="PF22725">
    <property type="entry name" value="GFO_IDH_MocA_C3"/>
    <property type="match status" value="1"/>
</dbReference>
<dbReference type="SUPFAM" id="SSF51735">
    <property type="entry name" value="NAD(P)-binding Rossmann-fold domains"/>
    <property type="match status" value="1"/>
</dbReference>
<feature type="domain" description="GFO/IDH/MocA-like oxidoreductase" evidence="2">
    <location>
        <begin position="127"/>
        <end position="250"/>
    </location>
</feature>
<evidence type="ECO:0000259" key="1">
    <source>
        <dbReference type="Pfam" id="PF01408"/>
    </source>
</evidence>
<gene>
    <name evidence="3" type="ORF">INP51_05645</name>
</gene>
<organism evidence="3 4">
    <name type="scientific">Blautia liquoris</name>
    <dbReference type="NCBI Taxonomy" id="2779518"/>
    <lineage>
        <taxon>Bacteria</taxon>
        <taxon>Bacillati</taxon>
        <taxon>Bacillota</taxon>
        <taxon>Clostridia</taxon>
        <taxon>Lachnospirales</taxon>
        <taxon>Lachnospiraceae</taxon>
        <taxon>Blautia</taxon>
    </lineage>
</organism>
<dbReference type="InterPro" id="IPR000683">
    <property type="entry name" value="Gfo/Idh/MocA-like_OxRdtase_N"/>
</dbReference>
<protein>
    <submittedName>
        <fullName evidence="3">Gfo/Idh/MocA family oxidoreductase</fullName>
    </submittedName>
</protein>
<evidence type="ECO:0000313" key="3">
    <source>
        <dbReference type="EMBL" id="QOV20430.1"/>
    </source>
</evidence>
<evidence type="ECO:0000259" key="2">
    <source>
        <dbReference type="Pfam" id="PF22725"/>
    </source>
</evidence>
<dbReference type="InterPro" id="IPR036291">
    <property type="entry name" value="NAD(P)-bd_dom_sf"/>
</dbReference>
<dbReference type="Gene3D" id="3.30.360.10">
    <property type="entry name" value="Dihydrodipicolinate Reductase, domain 2"/>
    <property type="match status" value="1"/>
</dbReference>
<dbReference type="EMBL" id="CP063304">
    <property type="protein sequence ID" value="QOV20430.1"/>
    <property type="molecule type" value="Genomic_DNA"/>
</dbReference>
<name>A0A7M2RM62_9FIRM</name>
<evidence type="ECO:0000313" key="4">
    <source>
        <dbReference type="Proteomes" id="UP000593601"/>
    </source>
</evidence>
<dbReference type="Proteomes" id="UP000593601">
    <property type="component" value="Chromosome"/>
</dbReference>
<dbReference type="Gene3D" id="3.40.50.720">
    <property type="entry name" value="NAD(P)-binding Rossmann-like Domain"/>
    <property type="match status" value="1"/>
</dbReference>
<dbReference type="AlphaFoldDB" id="A0A7M2RM62"/>
<keyword evidence="4" id="KW-1185">Reference proteome</keyword>
<dbReference type="SUPFAM" id="SSF55347">
    <property type="entry name" value="Glyceraldehyde-3-phosphate dehydrogenase-like, C-terminal domain"/>
    <property type="match status" value="1"/>
</dbReference>
<proteinExistence type="predicted"/>
<dbReference type="RefSeq" id="WP_193736750.1">
    <property type="nucleotide sequence ID" value="NZ_CP063304.1"/>
</dbReference>
<sequence length="339" mass="37973">MKVCVVGCGTISNMHLNAVGSMKHASLVGVCDVKMDRATDAAKMYGGHPYQSLTEMLDAEKPDVLHICTPHYLHVPMAGEAAKRGIAVFTEKPPAVSREQFKALKEFSRDIPIGVCFQNRYNATSRFVKERIDQHETGGFLGGRAFVTWCRDKNYYNGSDWRGELKKEGGGALINQSIHTLDLLIYFLGKPECVTAQMQNFHLDQVIDVEDTVEAYLQYKENASCLFYATTAYCTNSPVYLELIFEHMTIRLHDNEVEVLEEGKKDVKYQPAKEKTAAGKSYWGSSHDACIADFYHALKTDGKVPIGVCDVENTMDVLYDIYEQTGYVCETCQPAKAQL</sequence>
<accession>A0A7M2RM62</accession>
<dbReference type="PANTHER" id="PTHR43249:SF1">
    <property type="entry name" value="D-GLUCOSIDE 3-DEHYDROGENASE"/>
    <property type="match status" value="1"/>
</dbReference>
<feature type="domain" description="Gfo/Idh/MocA-like oxidoreductase N-terminal" evidence="1">
    <location>
        <begin position="1"/>
        <end position="106"/>
    </location>
</feature>
<dbReference type="Pfam" id="PF01408">
    <property type="entry name" value="GFO_IDH_MocA"/>
    <property type="match status" value="1"/>
</dbReference>
<dbReference type="KEGG" id="bliq:INP51_05645"/>
<dbReference type="InterPro" id="IPR052515">
    <property type="entry name" value="Gfo/Idh/MocA_Oxidoreductase"/>
</dbReference>